<evidence type="ECO:0000313" key="2">
    <source>
        <dbReference type="EMBL" id="MDQ0534800.1"/>
    </source>
</evidence>
<reference evidence="2 3" key="1">
    <citation type="submission" date="2023-07" db="EMBL/GenBank/DDBJ databases">
        <title>Genomic Encyclopedia of Type Strains, Phase IV (KMG-IV): sequencing the most valuable type-strain genomes for metagenomic binning, comparative biology and taxonomic classification.</title>
        <authorList>
            <person name="Goeker M."/>
        </authorList>
    </citation>
    <scope>NUCLEOTIDE SEQUENCE [LARGE SCALE GENOMIC DNA]</scope>
    <source>
        <strain evidence="2 3">DSM 19922</strain>
    </source>
</reference>
<keyword evidence="3" id="KW-1185">Reference proteome</keyword>
<evidence type="ECO:0000259" key="1">
    <source>
        <dbReference type="Pfam" id="PF00724"/>
    </source>
</evidence>
<dbReference type="Pfam" id="PF00724">
    <property type="entry name" value="Oxidored_FMN"/>
    <property type="match status" value="1"/>
</dbReference>
<accession>A0ABU0MMV8</accession>
<sequence length="300" mass="31669">MEKLFHPVNIGALDLAHRVVMPGIVDYRRAASSGPADAGACDCVRRAAPGGLVFTPPVPVSSRGALPPFTDGFDAPAAAGVLGEAVAMAHAKSARIVARLWHAGQDAGLLDDAGIDLVLEDYRRAARHARRLGFDAVELDAADGALPDRFLQDGANCRRDRYGGPVQNRLNLLAELADLLVAEWGAERVGVRLSPFGTYRGMSDTDPPALFEAVLGMLAGQEIAFIHLVRTDADGAALGHLPYEQPGFGGRLRAAFPSAIIVSGDFPRDCAVDLVRRRWADAIGVEDGPLAAEAATLAPR</sequence>
<gene>
    <name evidence="2" type="ORF">QO018_003677</name>
</gene>
<organism evidence="2 3">
    <name type="scientific">Azospirillum picis</name>
    <dbReference type="NCBI Taxonomy" id="488438"/>
    <lineage>
        <taxon>Bacteria</taxon>
        <taxon>Pseudomonadati</taxon>
        <taxon>Pseudomonadota</taxon>
        <taxon>Alphaproteobacteria</taxon>
        <taxon>Rhodospirillales</taxon>
        <taxon>Azospirillaceae</taxon>
        <taxon>Azospirillum</taxon>
    </lineage>
</organism>
<feature type="domain" description="NADH:flavin oxidoreductase/NADH oxidase N-terminal" evidence="1">
    <location>
        <begin position="113"/>
        <end position="229"/>
    </location>
</feature>
<dbReference type="Gene3D" id="3.20.20.70">
    <property type="entry name" value="Aldolase class I"/>
    <property type="match status" value="1"/>
</dbReference>
<dbReference type="InterPro" id="IPR045247">
    <property type="entry name" value="Oye-like"/>
</dbReference>
<proteinExistence type="predicted"/>
<dbReference type="EC" id="1.-.-.-" evidence="2"/>
<dbReference type="RefSeq" id="WP_209985008.1">
    <property type="nucleotide sequence ID" value="NZ_JAGINO010000015.1"/>
</dbReference>
<evidence type="ECO:0000313" key="3">
    <source>
        <dbReference type="Proteomes" id="UP001244552"/>
    </source>
</evidence>
<dbReference type="InterPro" id="IPR001155">
    <property type="entry name" value="OxRdtase_FMN_N"/>
</dbReference>
<dbReference type="EMBL" id="JAUSVU010000014">
    <property type="protein sequence ID" value="MDQ0534800.1"/>
    <property type="molecule type" value="Genomic_DNA"/>
</dbReference>
<dbReference type="GO" id="GO:0016491">
    <property type="term" value="F:oxidoreductase activity"/>
    <property type="evidence" value="ECO:0007669"/>
    <property type="project" value="UniProtKB-KW"/>
</dbReference>
<dbReference type="PANTHER" id="PTHR22893">
    <property type="entry name" value="NADH OXIDOREDUCTASE-RELATED"/>
    <property type="match status" value="1"/>
</dbReference>
<dbReference type="Proteomes" id="UP001244552">
    <property type="component" value="Unassembled WGS sequence"/>
</dbReference>
<dbReference type="PANTHER" id="PTHR22893:SF91">
    <property type="entry name" value="NADPH DEHYDROGENASE 2-RELATED"/>
    <property type="match status" value="1"/>
</dbReference>
<keyword evidence="2" id="KW-0560">Oxidoreductase</keyword>
<name>A0ABU0MMV8_9PROT</name>
<protein>
    <submittedName>
        <fullName evidence="2">N-ethylmaleimide reductase</fullName>
        <ecNumber evidence="2">1.-.-.-</ecNumber>
    </submittedName>
</protein>
<dbReference type="SUPFAM" id="SSF51395">
    <property type="entry name" value="FMN-linked oxidoreductases"/>
    <property type="match status" value="1"/>
</dbReference>
<dbReference type="InterPro" id="IPR013785">
    <property type="entry name" value="Aldolase_TIM"/>
</dbReference>
<comment type="caution">
    <text evidence="2">The sequence shown here is derived from an EMBL/GenBank/DDBJ whole genome shotgun (WGS) entry which is preliminary data.</text>
</comment>